<dbReference type="Pfam" id="PF12054">
    <property type="entry name" value="DUF3535"/>
    <property type="match status" value="1"/>
</dbReference>
<evidence type="ECO:0000259" key="10">
    <source>
        <dbReference type="PROSITE" id="PS50011"/>
    </source>
</evidence>
<evidence type="ECO:0000313" key="13">
    <source>
        <dbReference type="EMBL" id="KAL0393825.1"/>
    </source>
</evidence>
<organism evidence="13">
    <name type="scientific">Sesamum latifolium</name>
    <dbReference type="NCBI Taxonomy" id="2727402"/>
    <lineage>
        <taxon>Eukaryota</taxon>
        <taxon>Viridiplantae</taxon>
        <taxon>Streptophyta</taxon>
        <taxon>Embryophyta</taxon>
        <taxon>Tracheophyta</taxon>
        <taxon>Spermatophyta</taxon>
        <taxon>Magnoliopsida</taxon>
        <taxon>eudicotyledons</taxon>
        <taxon>Gunneridae</taxon>
        <taxon>Pentapetalae</taxon>
        <taxon>asterids</taxon>
        <taxon>lamiids</taxon>
        <taxon>Lamiales</taxon>
        <taxon>Pedaliaceae</taxon>
        <taxon>Sesamum</taxon>
    </lineage>
</organism>
<dbReference type="GO" id="GO:0004672">
    <property type="term" value="F:protein kinase activity"/>
    <property type="evidence" value="ECO:0007669"/>
    <property type="project" value="InterPro"/>
</dbReference>
<evidence type="ECO:0000259" key="12">
    <source>
        <dbReference type="PROSITE" id="PS51194"/>
    </source>
</evidence>
<dbReference type="Gene3D" id="1.25.10.10">
    <property type="entry name" value="Leucine-rich Repeat Variant"/>
    <property type="match status" value="2"/>
</dbReference>
<dbReference type="Gene3D" id="3.40.50.10810">
    <property type="entry name" value="Tandem AAA-ATPase domain"/>
    <property type="match status" value="1"/>
</dbReference>
<dbReference type="InterPro" id="IPR011009">
    <property type="entry name" value="Kinase-like_dom_sf"/>
</dbReference>
<keyword evidence="3" id="KW-0547">Nucleotide-binding</keyword>
<evidence type="ECO:0000256" key="5">
    <source>
        <dbReference type="ARBA" id="ARBA00022806"/>
    </source>
</evidence>
<dbReference type="InterPro" id="IPR000330">
    <property type="entry name" value="SNF2_N"/>
</dbReference>
<evidence type="ECO:0000256" key="9">
    <source>
        <dbReference type="SAM" id="MobiDB-lite"/>
    </source>
</evidence>
<dbReference type="InterPro" id="IPR004147">
    <property type="entry name" value="ABC1_dom"/>
</dbReference>
<dbReference type="InterPro" id="IPR049730">
    <property type="entry name" value="SNF2/RAD54-like_C"/>
</dbReference>
<protein>
    <submittedName>
        <fullName evidence="13">TATA-binding protein-associated factor BTAF1</fullName>
    </submittedName>
</protein>
<name>A0AAW2SP15_9LAMI</name>
<evidence type="ECO:0000256" key="4">
    <source>
        <dbReference type="ARBA" id="ARBA00022801"/>
    </source>
</evidence>
<dbReference type="GO" id="GO:0017025">
    <property type="term" value="F:TBP-class protein binding"/>
    <property type="evidence" value="ECO:0007669"/>
    <property type="project" value="InterPro"/>
</dbReference>
<evidence type="ECO:0000256" key="3">
    <source>
        <dbReference type="ARBA" id="ARBA00022741"/>
    </source>
</evidence>
<evidence type="ECO:0000259" key="11">
    <source>
        <dbReference type="PROSITE" id="PS51192"/>
    </source>
</evidence>
<dbReference type="Gene3D" id="3.40.50.300">
    <property type="entry name" value="P-loop containing nucleotide triphosphate hydrolases"/>
    <property type="match status" value="1"/>
</dbReference>
<accession>A0AAW2SP15</accession>
<dbReference type="SMART" id="SM00487">
    <property type="entry name" value="DEXDc"/>
    <property type="match status" value="1"/>
</dbReference>
<dbReference type="GO" id="GO:0004386">
    <property type="term" value="F:helicase activity"/>
    <property type="evidence" value="ECO:0007669"/>
    <property type="project" value="UniProtKB-KW"/>
</dbReference>
<dbReference type="InterPro" id="IPR022707">
    <property type="entry name" value="Mot1_central_dom"/>
</dbReference>
<feature type="compositionally biased region" description="Acidic residues" evidence="9">
    <location>
        <begin position="912"/>
        <end position="922"/>
    </location>
</feature>
<evidence type="ECO:0000256" key="7">
    <source>
        <dbReference type="ARBA" id="ARBA00023125"/>
    </source>
</evidence>
<dbReference type="SUPFAM" id="SSF52540">
    <property type="entry name" value="P-loop containing nucleoside triphosphate hydrolases"/>
    <property type="match status" value="2"/>
</dbReference>
<dbReference type="FunFam" id="3.40.50.300:FF:001793">
    <property type="entry name" value="TATA-binding protein-associated factor"/>
    <property type="match status" value="1"/>
</dbReference>
<comment type="subcellular location">
    <subcellularLocation>
        <location evidence="1">Nucleus</location>
    </subcellularLocation>
</comment>
<dbReference type="CDD" id="cd18793">
    <property type="entry name" value="SF2_C_SNF"/>
    <property type="match status" value="1"/>
</dbReference>
<feature type="compositionally biased region" description="Polar residues" evidence="9">
    <location>
        <begin position="895"/>
        <end position="906"/>
    </location>
</feature>
<dbReference type="InterPro" id="IPR011989">
    <property type="entry name" value="ARM-like"/>
</dbReference>
<dbReference type="InterPro" id="IPR027417">
    <property type="entry name" value="P-loop_NTPase"/>
</dbReference>
<evidence type="ECO:0000256" key="2">
    <source>
        <dbReference type="ARBA" id="ARBA00022737"/>
    </source>
</evidence>
<feature type="region of interest" description="Disordered" evidence="9">
    <location>
        <begin position="1006"/>
        <end position="1029"/>
    </location>
</feature>
<keyword evidence="6" id="KW-0067">ATP-binding</keyword>
<evidence type="ECO:0000256" key="6">
    <source>
        <dbReference type="ARBA" id="ARBA00022840"/>
    </source>
</evidence>
<feature type="region of interest" description="Disordered" evidence="9">
    <location>
        <begin position="844"/>
        <end position="923"/>
    </location>
</feature>
<feature type="compositionally biased region" description="Basic and acidic residues" evidence="9">
    <location>
        <begin position="1010"/>
        <end position="1019"/>
    </location>
</feature>
<keyword evidence="8" id="KW-0539">Nucleus</keyword>
<dbReference type="InterPro" id="IPR001650">
    <property type="entry name" value="Helicase_C-like"/>
</dbReference>
<feature type="domain" description="Helicase ATP-binding" evidence="11">
    <location>
        <begin position="2082"/>
        <end position="2252"/>
    </location>
</feature>
<reference evidence="13" key="2">
    <citation type="journal article" date="2024" name="Plant">
        <title>Genomic evolution and insights into agronomic trait innovations of Sesamum species.</title>
        <authorList>
            <person name="Miao H."/>
            <person name="Wang L."/>
            <person name="Qu L."/>
            <person name="Liu H."/>
            <person name="Sun Y."/>
            <person name="Le M."/>
            <person name="Wang Q."/>
            <person name="Wei S."/>
            <person name="Zheng Y."/>
            <person name="Lin W."/>
            <person name="Duan Y."/>
            <person name="Cao H."/>
            <person name="Xiong S."/>
            <person name="Wang X."/>
            <person name="Wei L."/>
            <person name="Li C."/>
            <person name="Ma Q."/>
            <person name="Ju M."/>
            <person name="Zhao R."/>
            <person name="Li G."/>
            <person name="Mu C."/>
            <person name="Tian Q."/>
            <person name="Mei H."/>
            <person name="Zhang T."/>
            <person name="Gao T."/>
            <person name="Zhang H."/>
        </authorList>
    </citation>
    <scope>NUCLEOTIDE SEQUENCE</scope>
    <source>
        <strain evidence="13">KEN1</strain>
    </source>
</reference>
<keyword evidence="2" id="KW-0677">Repeat</keyword>
<dbReference type="PROSITE" id="PS50011">
    <property type="entry name" value="PROTEIN_KINASE_DOM"/>
    <property type="match status" value="1"/>
</dbReference>
<dbReference type="PANTHER" id="PTHR36498:SF1">
    <property type="entry name" value="TATA-BINDING PROTEIN-ASSOCIATED FACTOR 172"/>
    <property type="match status" value="1"/>
</dbReference>
<dbReference type="Pfam" id="PF00176">
    <property type="entry name" value="SNF2-rel_dom"/>
    <property type="match status" value="1"/>
</dbReference>
<dbReference type="GO" id="GO:0005634">
    <property type="term" value="C:nucleus"/>
    <property type="evidence" value="ECO:0007669"/>
    <property type="project" value="UniProtKB-SubCell"/>
</dbReference>
<dbReference type="InterPro" id="IPR000719">
    <property type="entry name" value="Prot_kinase_dom"/>
</dbReference>
<feature type="domain" description="Helicase C-terminal" evidence="12">
    <location>
        <begin position="2433"/>
        <end position="2589"/>
    </location>
</feature>
<gene>
    <name evidence="13" type="ORF">Slati_4348700</name>
</gene>
<dbReference type="PROSITE" id="PS51192">
    <property type="entry name" value="HELICASE_ATP_BIND_1"/>
    <property type="match status" value="1"/>
</dbReference>
<dbReference type="PANTHER" id="PTHR36498">
    <property type="entry name" value="TATA-BINDING PROTEIN-ASSOCIATED FACTOR 172"/>
    <property type="match status" value="1"/>
</dbReference>
<dbReference type="PROSITE" id="PS51194">
    <property type="entry name" value="HELICASE_CTER"/>
    <property type="match status" value="1"/>
</dbReference>
<dbReference type="FunFam" id="1.25.10.10:FF:001520">
    <property type="entry name" value="Uncharacterized protein"/>
    <property type="match status" value="1"/>
</dbReference>
<comment type="caution">
    <text evidence="13">The sequence shown here is derived from an EMBL/GenBank/DDBJ whole genome shotgun (WGS) entry which is preliminary data.</text>
</comment>
<dbReference type="EMBL" id="JACGWN010000016">
    <property type="protein sequence ID" value="KAL0393825.1"/>
    <property type="molecule type" value="Genomic_DNA"/>
</dbReference>
<dbReference type="Pfam" id="PF00271">
    <property type="entry name" value="Helicase_C"/>
    <property type="match status" value="1"/>
</dbReference>
<evidence type="ECO:0000256" key="8">
    <source>
        <dbReference type="ARBA" id="ARBA00023242"/>
    </source>
</evidence>
<dbReference type="GO" id="GO:0003677">
    <property type="term" value="F:DNA binding"/>
    <property type="evidence" value="ECO:0007669"/>
    <property type="project" value="UniProtKB-KW"/>
</dbReference>
<dbReference type="CDD" id="cd17999">
    <property type="entry name" value="DEXHc_Mot1"/>
    <property type="match status" value="1"/>
</dbReference>
<dbReference type="InterPro" id="IPR014001">
    <property type="entry name" value="Helicase_ATP-bd"/>
</dbReference>
<dbReference type="GO" id="GO:0016887">
    <property type="term" value="F:ATP hydrolysis activity"/>
    <property type="evidence" value="ECO:0007669"/>
    <property type="project" value="InterPro"/>
</dbReference>
<reference evidence="13" key="1">
    <citation type="submission" date="2020-06" db="EMBL/GenBank/DDBJ databases">
        <authorList>
            <person name="Li T."/>
            <person name="Hu X."/>
            <person name="Zhang T."/>
            <person name="Song X."/>
            <person name="Zhang H."/>
            <person name="Dai N."/>
            <person name="Sheng W."/>
            <person name="Hou X."/>
            <person name="Wei L."/>
        </authorList>
    </citation>
    <scope>NUCLEOTIDE SEQUENCE</scope>
    <source>
        <strain evidence="13">KEN1</strain>
        <tissue evidence="13">Leaf</tissue>
    </source>
</reference>
<feature type="domain" description="Protein kinase" evidence="10">
    <location>
        <begin position="210"/>
        <end position="541"/>
    </location>
</feature>
<keyword evidence="7" id="KW-0238">DNA-binding</keyword>
<dbReference type="FunFam" id="3.40.50.10810:FF:000009">
    <property type="entry name" value="B-TFIID TATA-box-binding protein-associated factor 1"/>
    <property type="match status" value="1"/>
</dbReference>
<dbReference type="SMART" id="SM00490">
    <property type="entry name" value="HELICc"/>
    <property type="match status" value="1"/>
</dbReference>
<feature type="compositionally biased region" description="Basic and acidic residues" evidence="9">
    <location>
        <begin position="869"/>
        <end position="882"/>
    </location>
</feature>
<dbReference type="InterPro" id="IPR016024">
    <property type="entry name" value="ARM-type_fold"/>
</dbReference>
<dbReference type="InterPro" id="IPR038718">
    <property type="entry name" value="SNF2-like_sf"/>
</dbReference>
<sequence length="2659" mass="295946">MEVICPICVCVSASSSLLSPAIGNRKSRRQFVKLNRDCSAKTNSRRPVRIRAQQSDSLVQVDKTLSTSSSSALEQLDIERGVCVPFRKYTPESVRSKVLESRGAILSLIGRGVEIVWNLGFYWSTLMYDCFVGRDEEVVPFRARQLRNLLCDLGPSFIKAGQVLANRPDIIREDYMNELCILQRCSSLSQSAFDIIEEELGQPLEAVFSKISSQTIAAASLGQVYRATLRSSGEDVAIKVQRPEIEPIIYRDLFLFRTLASFLNGISLQKLGCNAELIVDEFGEKLLEELDYTLEARNIEDFLENFKDDPTVKIPRVYKQLSGSRVLVMEWIDGIRCTDPQAIKDEGIDVDGFLTVGVSAALRQLLEFGLFHGDPHPGNIFAMRDGRIAYVDFGNVAVLSQQNKQILIDAVVHAVNEDYAEMANDFTRLGFLASGTDVAPIIPALEAIWQNSVGKGLSDFNFRSVTGKFNQLVYNYPIRIPERFSLVIRSLLTQEGICFTLKPEFKFLEVAYPYVAKRLLTDPNPALRERLIQVLFKDGVFQWKRLENLIILAKENVAKMSSNPALQGNNMQRSRERQIERKLDLTDTIKDGARLFLIDEGIRRQLLLALTEDSKLHIQELVDVYRLLEDQVDVPSVALQVARAGSTQATRFSAARQIGEIAKSHPQDLNALLSKVSQYLRSKKWDTRVAAAHAVGAIADNVKHTTLTELSSSVEAKMLEAGICATFDDVVTWPNRHSKFGTGTSFRSFDLNKVLEFGALVASGGQEFDIASDNCKNPKERLARQKQNLKRRLGLDMCEQFMDVSDVIRDEDLIMHKINYPGNGIGTQYFSAHPLRNIQQLVTSMVPTSRSRRPSARELNLLKRKAKNNSKDQPKGWQKDGDTEAMQSHDMVSPKSISMDSSTSHKQVTDPISDDESFENDGDGGWPFQSFVDQLLIDMFDPVWEVRHGSIMALREILTYQGASAGILMPDISCPVALISNLKDKDNESAVKREREIDLNIQVSPDEAEPVPKRPKFEDASFPVSGSRDGDLEVSAKADGDGAQIPPMHANGGIDVSFVKVESQSVIDSACHSTNDATFAKDYSEANECLEKKNILKTLPENSELMNFVKDARSSWLRNCEFLQDCAILLVCLDTGPVVAPVRETCAQALGAVLKYMHPALVQETLNILLQMQRRPEWEIRHGSLLGIKYLVAVRQEMLHDLLGPVLPACKTGLEDPDDDVRAVAAEALIPTSAAIVSLKGSILHSIIMLLWDILLDLDDLSPSTSSVMNLLAEIYSQEQMIPKTFGTFGPTEKPELDLNEIGQTDDLEEGMSSLENPYMLSTLAPRLWPFMRHSITSVRLSAIRTLERLLEAGYRRSITDECSSFWPSFIVGDTLRIVFQNLLLESNDEILQCSERVWNLLLKCQVEDLENAAKLYFSSWIELATTPYGSPLDATKMFWPVALPRKSHFKAAAKMKAVKLENENYKNKAVESVESMLAEQNGDASANSMKIVVGADLDISVTYTRVVTATALGVMASKLNGPPLQYVVEPLWKGLSSLSGVQRQVVSMVLISWFKELRQFPKSDEVVADISSKFRLCLLDLLACSNPAFPTKDSHLPYAELSRTYSKMRNEASQLYNATEASGMYNDLLSSVKVDIENLTVDEAVNFASQLAFMGNGNSGPESDGRNLFEELESLKQKLLTTAGYLKCVQNNLHLTVSALLAAAVVWMSELPAKLNPIILPLMSSIKREQEEILQNKAAEALAELIHHCIERKPGPNDKLIKNLCSLACMDPRETPQAGALSSVEIIEDQDLLSFGSSSGRQKSKVNMFSAGEDRSKVEGFISRRGSELALKYLCMKFGGSLFDRLPKIWHCLVEVLKPCNLEGLTPEDEKLIDRSINSISDPQILINNIQVVRSIAPFLEATLRPKLLTLLPCIFGCVRHSHIAVRLSASRCITAMAKSMTLDVMGALIENVVPMLGDMTSVHARQGAGMLVSLLVQGLGLELVPYAPLLVVPLLRCMSDCDHSVRQSVTHSFAALVPLLPLARGIPPPVGLTDRLSRNKEDAQFLEQLVDNSHIDDYKLAFELKVTLRRYQQEGINWLAFLKRFNLHGILCDDMGLGKTLQASSIVASDIAEHIAANKVEDLPPSLIICPSTLVGHWVYEIEKFIDPSLLTTVQYIGSAQERSSLRSQFNKHNAIVTSYDVVRKDIDYLKQLFWNYCILDEGHIIKNSKSKVTSAVKQLKAKHRLILSGTPIQNNVLDLWSLFDFLMPGFLGTERQFQATYGKPLLAARDPKCSAKDAEAGVLAMEALHKQVMPFLLRRTKDEVLSDLPEKIIQDRYCDLSPVQLKLYEQFSGSHVKQEISTMVKLNDDAGGPPKASSHVFQALQYLLKLCSHPLLVVGEKIPDSLLPMLSEAVPANSDIAAELHKIHHSPKLVALQEIMEECGIGVDASSSEGTITVGQHRVLIFAQHKALLDIIEKDLFQAHMKNVTYLRLDGSVEPEKRFEIVKAFNSDPTIDALLLTTHVGGLGLNLTSADTLVFMEHDWNPMRDHQAMDRAHRLGQRKVVNVHRLIMRGTLEEKVMSLQKFKVSIANAIINADNASMNTMNTDQLLDLFTPADGKKGGRMSKSSTQSDVDTKLPVKGKGLKAILGGLEELWDHSQYTEEYDLNQFLAKLNG</sequence>
<dbReference type="CDD" id="cd05121">
    <property type="entry name" value="ABC1_ADCK3-like"/>
    <property type="match status" value="1"/>
</dbReference>
<dbReference type="Pfam" id="PF03109">
    <property type="entry name" value="ABC1"/>
    <property type="match status" value="1"/>
</dbReference>
<proteinExistence type="predicted"/>
<dbReference type="Gene3D" id="1.10.510.10">
    <property type="entry name" value="Transferase(Phosphotransferase) domain 1"/>
    <property type="match status" value="1"/>
</dbReference>
<dbReference type="SUPFAM" id="SSF48371">
    <property type="entry name" value="ARM repeat"/>
    <property type="match status" value="1"/>
</dbReference>
<dbReference type="InterPro" id="IPR044972">
    <property type="entry name" value="Mot1"/>
</dbReference>
<dbReference type="SUPFAM" id="SSF56112">
    <property type="entry name" value="Protein kinase-like (PK-like)"/>
    <property type="match status" value="1"/>
</dbReference>
<dbReference type="GO" id="GO:0005524">
    <property type="term" value="F:ATP binding"/>
    <property type="evidence" value="ECO:0007669"/>
    <property type="project" value="UniProtKB-KW"/>
</dbReference>
<evidence type="ECO:0000256" key="1">
    <source>
        <dbReference type="ARBA" id="ARBA00004123"/>
    </source>
</evidence>
<dbReference type="InterPro" id="IPR044078">
    <property type="entry name" value="Mot1_ATP-bd"/>
</dbReference>
<keyword evidence="4" id="KW-0378">Hydrolase</keyword>
<keyword evidence="5" id="KW-0347">Helicase</keyword>